<evidence type="ECO:0000256" key="1">
    <source>
        <dbReference type="SAM" id="SignalP"/>
    </source>
</evidence>
<dbReference type="RefSeq" id="WP_008521476.1">
    <property type="nucleotide sequence ID" value="NZ_CM001376.1"/>
</dbReference>
<dbReference type="eggNOG" id="ENOG502ZX5H">
    <property type="taxonomic scope" value="Bacteria"/>
</dbReference>
<dbReference type="AlphaFoldDB" id="H0UL43"/>
<organism evidence="2 3">
    <name type="scientific">Jonquetella anthropi DSM 22815</name>
    <dbReference type="NCBI Taxonomy" id="885272"/>
    <lineage>
        <taxon>Bacteria</taxon>
        <taxon>Thermotogati</taxon>
        <taxon>Synergistota</taxon>
        <taxon>Synergistia</taxon>
        <taxon>Synergistales</taxon>
        <taxon>Dethiosulfovibrionaceae</taxon>
        <taxon>Jonquetella</taxon>
    </lineage>
</organism>
<keyword evidence="1" id="KW-0732">Signal</keyword>
<evidence type="ECO:0000313" key="3">
    <source>
        <dbReference type="Proteomes" id="UP000003806"/>
    </source>
</evidence>
<accession>H0UL43</accession>
<dbReference type="STRING" id="885272.JonanDRAFT_1031"/>
<reference evidence="2 3" key="1">
    <citation type="submission" date="2011-11" db="EMBL/GenBank/DDBJ databases">
        <title>The Noncontiguous Finished genome of Jonquetella anthropi DSM 22815.</title>
        <authorList>
            <consortium name="US DOE Joint Genome Institute (JGI-PGF)"/>
            <person name="Lucas S."/>
            <person name="Copeland A."/>
            <person name="Lapidus A."/>
            <person name="Glavina del Rio T."/>
            <person name="Dalin E."/>
            <person name="Tice H."/>
            <person name="Bruce D."/>
            <person name="Goodwin L."/>
            <person name="Pitluck S."/>
            <person name="Peters L."/>
            <person name="Mikhailova N."/>
            <person name="Held B."/>
            <person name="Kyrpides N."/>
            <person name="Mavromatis K."/>
            <person name="Ivanova N."/>
            <person name="Markowitz V."/>
            <person name="Cheng J.-F."/>
            <person name="Hugenholtz P."/>
            <person name="Woyke T."/>
            <person name="Wu D."/>
            <person name="Gronow S."/>
            <person name="Wellnitz S."/>
            <person name="Brambilla E."/>
            <person name="Klenk H.-P."/>
            <person name="Eisen J.A."/>
        </authorList>
    </citation>
    <scope>NUCLEOTIDE SEQUENCE [LARGE SCALE GENOMIC DNA]</scope>
    <source>
        <strain evidence="2 3">DSM 22815</strain>
    </source>
</reference>
<dbReference type="OrthoDB" id="1631671at2"/>
<name>H0UL43_9BACT</name>
<gene>
    <name evidence="2" type="ORF">JonanDRAFT_1031</name>
</gene>
<feature type="signal peptide" evidence="1">
    <location>
        <begin position="1"/>
        <end position="24"/>
    </location>
</feature>
<dbReference type="HOGENOM" id="CLU_149134_0_0_0"/>
<keyword evidence="3" id="KW-1185">Reference proteome</keyword>
<feature type="chain" id="PRO_5003541450" evidence="1">
    <location>
        <begin position="25"/>
        <end position="143"/>
    </location>
</feature>
<dbReference type="Proteomes" id="UP000003806">
    <property type="component" value="Chromosome"/>
</dbReference>
<proteinExistence type="predicted"/>
<dbReference type="EMBL" id="CM001376">
    <property type="protein sequence ID" value="EHM13402.1"/>
    <property type="molecule type" value="Genomic_DNA"/>
</dbReference>
<evidence type="ECO:0000313" key="2">
    <source>
        <dbReference type="EMBL" id="EHM13402.1"/>
    </source>
</evidence>
<protein>
    <submittedName>
        <fullName evidence="2">Uncharacterized protein</fullName>
    </submittedName>
</protein>
<sequence length="143" mass="15105">MKRFLAFIGAACLFSTTAQVPAQAVSLGGILGGIVGGYAVEKFSDQINKFINTVTFNKGLESEKYTKVVPILSLGSGARIGAAQVSGPKADGVQRCKAVVQLEADFKDKVRAKILVPIDQINVTKGFKRVHGVGVSAIIDVRL</sequence>